<dbReference type="Proteomes" id="UP000464378">
    <property type="component" value="Chromosome"/>
</dbReference>
<accession>A0A6C2YR75</accession>
<name>A0A6C2YR75_9BACT</name>
<organism evidence="2">
    <name type="scientific">Tuwongella immobilis</name>
    <dbReference type="NCBI Taxonomy" id="692036"/>
    <lineage>
        <taxon>Bacteria</taxon>
        <taxon>Pseudomonadati</taxon>
        <taxon>Planctomycetota</taxon>
        <taxon>Planctomycetia</taxon>
        <taxon>Gemmatales</taxon>
        <taxon>Gemmataceae</taxon>
        <taxon>Tuwongella</taxon>
    </lineage>
</organism>
<feature type="compositionally biased region" description="Basic residues" evidence="1">
    <location>
        <begin position="149"/>
        <end position="163"/>
    </location>
</feature>
<sequence length="180" mass="20713">MMTTRMPVSFRNAAIALPFVCIFSLCTMAEGKKAPLFARWECAKMIDGDGERPPDLFQSFSIGEGPVTPLMTLEKGGYLLRIVPDKTPAKITLYRIIDNRRVIHYYGIYKFLGDTLVLALSDKGHPDSFEPKENDGVYNGPRKSDHRLSYKIRRSMRGNRWRKSGSGTRPSSRRRWPWRR</sequence>
<dbReference type="InParanoid" id="A0A6C2YR75"/>
<reference evidence="2" key="1">
    <citation type="submission" date="2019-04" db="EMBL/GenBank/DDBJ databases">
        <authorList>
            <consortium name="Science for Life Laboratories"/>
        </authorList>
    </citation>
    <scope>NUCLEOTIDE SEQUENCE</scope>
    <source>
        <strain evidence="2">MBLW1</strain>
    </source>
</reference>
<evidence type="ECO:0000256" key="1">
    <source>
        <dbReference type="SAM" id="MobiDB-lite"/>
    </source>
</evidence>
<dbReference type="EMBL" id="LR586016">
    <property type="protein sequence ID" value="VIP03986.1"/>
    <property type="molecule type" value="Genomic_DNA"/>
</dbReference>
<gene>
    <name evidence="2" type="ORF">GMBLW1_52070</name>
</gene>
<dbReference type="RefSeq" id="WP_162659129.1">
    <property type="nucleotide sequence ID" value="NZ_LR593887.1"/>
</dbReference>
<feature type="region of interest" description="Disordered" evidence="1">
    <location>
        <begin position="129"/>
        <end position="180"/>
    </location>
</feature>
<dbReference type="KEGG" id="tim:GMBLW1_52070"/>
<evidence type="ECO:0000313" key="3">
    <source>
        <dbReference type="Proteomes" id="UP000464378"/>
    </source>
</evidence>
<feature type="compositionally biased region" description="Basic residues" evidence="1">
    <location>
        <begin position="171"/>
        <end position="180"/>
    </location>
</feature>
<evidence type="ECO:0000313" key="2">
    <source>
        <dbReference type="EMBL" id="VIP03986.1"/>
    </source>
</evidence>
<dbReference type="AlphaFoldDB" id="A0A6C2YR75"/>
<keyword evidence="3" id="KW-1185">Reference proteome</keyword>
<proteinExistence type="predicted"/>
<protein>
    <submittedName>
        <fullName evidence="2">Uncharacterized protein</fullName>
    </submittedName>
</protein>
<dbReference type="EMBL" id="LR593887">
    <property type="protein sequence ID" value="VTS05339.1"/>
    <property type="molecule type" value="Genomic_DNA"/>
</dbReference>